<accession>A0A7J5TZ44</accession>
<evidence type="ECO:0000259" key="1">
    <source>
        <dbReference type="Pfam" id="PF00534"/>
    </source>
</evidence>
<dbReference type="PANTHER" id="PTHR12526">
    <property type="entry name" value="GLYCOSYLTRANSFERASE"/>
    <property type="match status" value="1"/>
</dbReference>
<dbReference type="AlphaFoldDB" id="A0A7J5TZ44"/>
<evidence type="ECO:0000313" key="3">
    <source>
        <dbReference type="EMBL" id="KAB7729176.1"/>
    </source>
</evidence>
<dbReference type="GO" id="GO:0016757">
    <property type="term" value="F:glycosyltransferase activity"/>
    <property type="evidence" value="ECO:0007669"/>
    <property type="project" value="InterPro"/>
</dbReference>
<feature type="domain" description="Glycosyltransferase subfamily 4-like N-terminal" evidence="2">
    <location>
        <begin position="26"/>
        <end position="167"/>
    </location>
</feature>
<dbReference type="Pfam" id="PF13579">
    <property type="entry name" value="Glyco_trans_4_4"/>
    <property type="match status" value="1"/>
</dbReference>
<dbReference type="InterPro" id="IPR028098">
    <property type="entry name" value="Glyco_trans_4-like_N"/>
</dbReference>
<protein>
    <submittedName>
        <fullName evidence="3">Glycosyltransferase</fullName>
    </submittedName>
</protein>
<dbReference type="Pfam" id="PF00534">
    <property type="entry name" value="Glycos_transf_1"/>
    <property type="match status" value="1"/>
</dbReference>
<feature type="domain" description="Glycosyl transferase family 1" evidence="1">
    <location>
        <begin position="188"/>
        <end position="356"/>
    </location>
</feature>
<keyword evidence="3" id="KW-0808">Transferase</keyword>
<reference evidence="3 4" key="1">
    <citation type="submission" date="2019-10" db="EMBL/GenBank/DDBJ databases">
        <title>Rudanella paleaurantiibacter sp. nov., isolated from sludge.</title>
        <authorList>
            <person name="Xu S.Q."/>
        </authorList>
    </citation>
    <scope>NUCLEOTIDE SEQUENCE [LARGE SCALE GENOMIC DNA]</scope>
    <source>
        <strain evidence="3 4">HX-22-17</strain>
    </source>
</reference>
<evidence type="ECO:0000313" key="4">
    <source>
        <dbReference type="Proteomes" id="UP000488299"/>
    </source>
</evidence>
<sequence>MAKLLRITTVPESLRTLLNGQLTFMRANGFEVYAASAPDNSPADLEGCPHFALPLTRRITPLRDGWAIWKTYRLLRRLRPALVHTHTPKAGLVGMVAAWLARVPVRIHTVAGLPLTEKKPVVRMLLRWAEKLTYACATAVWPNSHSLANYIRQNLYDGPKLRVISNGSSNGIDTGYFSTTPVLVRRAEALRRQLTIPPEAFVFVFIGRMVRDKGLDELILAFRSLVYLNRDVRLLFVGDYEERLNPVRSDTKELISTHSHISWVGYQADVRPYLQLADALVLPSYREGLPNVLLQAGAMQRPVIATDIVGCRDVVEPGKTGLLVPPKDPVALREALRQLLTNPEQGKQMGLNARRRIEHLYRQEDLWQALLQAYQDALAAA</sequence>
<gene>
    <name evidence="3" type="ORF">F5984_16160</name>
</gene>
<name>A0A7J5TZ44_9BACT</name>
<keyword evidence="4" id="KW-1185">Reference proteome</keyword>
<dbReference type="SUPFAM" id="SSF53756">
    <property type="entry name" value="UDP-Glycosyltransferase/glycogen phosphorylase"/>
    <property type="match status" value="1"/>
</dbReference>
<comment type="caution">
    <text evidence="3">The sequence shown here is derived from an EMBL/GenBank/DDBJ whole genome shotgun (WGS) entry which is preliminary data.</text>
</comment>
<dbReference type="EMBL" id="WELI01000006">
    <property type="protein sequence ID" value="KAB7729176.1"/>
    <property type="molecule type" value="Genomic_DNA"/>
</dbReference>
<dbReference type="PANTHER" id="PTHR12526:SF638">
    <property type="entry name" value="SPORE COAT PROTEIN SA"/>
    <property type="match status" value="1"/>
</dbReference>
<organism evidence="3 4">
    <name type="scientific">Rudanella paleaurantiibacter</name>
    <dbReference type="NCBI Taxonomy" id="2614655"/>
    <lineage>
        <taxon>Bacteria</taxon>
        <taxon>Pseudomonadati</taxon>
        <taxon>Bacteroidota</taxon>
        <taxon>Cytophagia</taxon>
        <taxon>Cytophagales</taxon>
        <taxon>Cytophagaceae</taxon>
        <taxon>Rudanella</taxon>
    </lineage>
</organism>
<dbReference type="InterPro" id="IPR001296">
    <property type="entry name" value="Glyco_trans_1"/>
</dbReference>
<dbReference type="Proteomes" id="UP000488299">
    <property type="component" value="Unassembled WGS sequence"/>
</dbReference>
<dbReference type="Gene3D" id="3.40.50.2000">
    <property type="entry name" value="Glycogen Phosphorylase B"/>
    <property type="match status" value="2"/>
</dbReference>
<dbReference type="RefSeq" id="WP_152125281.1">
    <property type="nucleotide sequence ID" value="NZ_WELI01000006.1"/>
</dbReference>
<evidence type="ECO:0000259" key="2">
    <source>
        <dbReference type="Pfam" id="PF13579"/>
    </source>
</evidence>
<dbReference type="CDD" id="cd03808">
    <property type="entry name" value="GT4_CapM-like"/>
    <property type="match status" value="1"/>
</dbReference>
<proteinExistence type="predicted"/>